<dbReference type="Proteomes" id="UP000549616">
    <property type="component" value="Unassembled WGS sequence"/>
</dbReference>
<dbReference type="EMBL" id="JACCFK010000001">
    <property type="protein sequence ID" value="NYI90863.1"/>
    <property type="molecule type" value="Genomic_DNA"/>
</dbReference>
<keyword evidence="3" id="KW-1185">Reference proteome</keyword>
<evidence type="ECO:0000313" key="3">
    <source>
        <dbReference type="Proteomes" id="UP000549616"/>
    </source>
</evidence>
<organism evidence="2 3">
    <name type="scientific">Amycolatopsis endophytica</name>
    <dbReference type="NCBI Taxonomy" id="860233"/>
    <lineage>
        <taxon>Bacteria</taxon>
        <taxon>Bacillati</taxon>
        <taxon>Actinomycetota</taxon>
        <taxon>Actinomycetes</taxon>
        <taxon>Pseudonocardiales</taxon>
        <taxon>Pseudonocardiaceae</taxon>
        <taxon>Amycolatopsis</taxon>
    </lineage>
</organism>
<sequence length="31" mass="3060">MVDEAVAAGANSTELAPGITGCHEAADPKYA</sequence>
<proteinExistence type="predicted"/>
<comment type="caution">
    <text evidence="2">The sequence shown here is derived from an EMBL/GenBank/DDBJ whole genome shotgun (WGS) entry which is preliminary data.</text>
</comment>
<evidence type="ECO:0000256" key="1">
    <source>
        <dbReference type="SAM" id="MobiDB-lite"/>
    </source>
</evidence>
<protein>
    <submittedName>
        <fullName evidence="2">Uncharacterized protein</fullName>
    </submittedName>
</protein>
<reference evidence="2 3" key="1">
    <citation type="submission" date="2020-07" db="EMBL/GenBank/DDBJ databases">
        <title>Sequencing the genomes of 1000 actinobacteria strains.</title>
        <authorList>
            <person name="Klenk H.-P."/>
        </authorList>
    </citation>
    <scope>NUCLEOTIDE SEQUENCE [LARGE SCALE GENOMIC DNA]</scope>
    <source>
        <strain evidence="2 3">DSM 104006</strain>
    </source>
</reference>
<name>A0A853B6J2_9PSEU</name>
<feature type="region of interest" description="Disordered" evidence="1">
    <location>
        <begin position="1"/>
        <end position="31"/>
    </location>
</feature>
<dbReference type="AlphaFoldDB" id="A0A853B6J2"/>
<gene>
    <name evidence="2" type="ORF">HNR02_004186</name>
</gene>
<accession>A0A853B6J2</accession>
<evidence type="ECO:0000313" key="2">
    <source>
        <dbReference type="EMBL" id="NYI90863.1"/>
    </source>
</evidence>